<evidence type="ECO:0000256" key="5">
    <source>
        <dbReference type="ARBA" id="ARBA00022723"/>
    </source>
</evidence>
<dbReference type="SMART" id="SM00642">
    <property type="entry name" value="Aamy"/>
    <property type="match status" value="1"/>
</dbReference>
<protein>
    <recommendedName>
        <fullName evidence="4 12">Alpha-amylase</fullName>
        <ecNumber evidence="4 12">3.2.1.1</ecNumber>
    </recommendedName>
</protein>
<keyword evidence="5" id="KW-0479">Metal-binding</keyword>
<evidence type="ECO:0000256" key="1">
    <source>
        <dbReference type="ARBA" id="ARBA00000548"/>
    </source>
</evidence>
<evidence type="ECO:0000313" key="15">
    <source>
        <dbReference type="EMBL" id="KIY45802.1"/>
    </source>
</evidence>
<dbReference type="EMBL" id="KN882046">
    <property type="protein sequence ID" value="KIY45802.1"/>
    <property type="molecule type" value="Genomic_DNA"/>
</dbReference>
<dbReference type="SMART" id="SM00632">
    <property type="entry name" value="Aamy_C"/>
    <property type="match status" value="1"/>
</dbReference>
<dbReference type="InterPro" id="IPR031319">
    <property type="entry name" value="A-amylase_C"/>
</dbReference>
<keyword evidence="7" id="KW-0106">Calcium</keyword>
<keyword evidence="6 12" id="KW-0378">Hydrolase</keyword>
<proteinExistence type="inferred from homology"/>
<dbReference type="AlphaFoldDB" id="A0A0D7A480"/>
<keyword evidence="8 12" id="KW-0119">Carbohydrate metabolism</keyword>
<sequence>MTFVRPRSLLLSSLLLCRAVSGIGIIVQMFEWDWNSVAAECTAFIGPAGYEYVQVSPAQESITGTQWWTSYQAVSYILTSKRGDREEFQSMITTCHNAGVKVIADVVMNDMTGYESGTGTAGSSYTHYDYPGIYSGFDFHYCGTEGDAIVDWSNATQVQTCQLDNLADLKTESEYVRSRLAEHANDLLSLDLDGFRIDAAKHIAVTDLQNITSRFSPTPSYITQETYGSSGTIHPSDYTVIGDAQEFGFMSAMKSAFENDASTTYSSLSTLDGVGSTTWVTSDSANIFVADQDTERNGGSLPPSHDGYANAHVFMLGFNYGHPTVMSSYSYSSGDDGAPNNGYGTCEGANGTNGFYCQHRWTQVTGMAGFRSNVGDAGVSNWVSPQNDRIAFGRGTLGFVAINNNDDDWTDTFNTSLPDGTYCEVTTTGLDAVFMGACNGTSVTVSNGSFSAIVPSNGAFAIHTGAMASSSVHARFAETATTTWGENIFLVGSITELGDWDPASSIALSSATYPVWRINVTLDPSTYFEYKFIRREANGSIVWESDPNRVATTPVSGYLDIIAEWR</sequence>
<name>A0A0D7A480_9AGAR</name>
<organism evidence="15 16">
    <name type="scientific">Fistulina hepatica ATCC 64428</name>
    <dbReference type="NCBI Taxonomy" id="1128425"/>
    <lineage>
        <taxon>Eukaryota</taxon>
        <taxon>Fungi</taxon>
        <taxon>Dikarya</taxon>
        <taxon>Basidiomycota</taxon>
        <taxon>Agaricomycotina</taxon>
        <taxon>Agaricomycetes</taxon>
        <taxon>Agaricomycetidae</taxon>
        <taxon>Agaricales</taxon>
        <taxon>Fistulinaceae</taxon>
        <taxon>Fistulina</taxon>
    </lineage>
</organism>
<dbReference type="Proteomes" id="UP000054144">
    <property type="component" value="Unassembled WGS sequence"/>
</dbReference>
<dbReference type="InterPro" id="IPR006048">
    <property type="entry name" value="A-amylase/branching_C"/>
</dbReference>
<dbReference type="PANTHER" id="PTHR43447">
    <property type="entry name" value="ALPHA-AMYLASE"/>
    <property type="match status" value="1"/>
</dbReference>
<dbReference type="InterPro" id="IPR006047">
    <property type="entry name" value="GH13_cat_dom"/>
</dbReference>
<feature type="domain" description="CBM20" evidence="14">
    <location>
        <begin position="462"/>
        <end position="566"/>
    </location>
</feature>
<comment type="cofactor">
    <cofactor evidence="2">
        <name>Ca(2+)</name>
        <dbReference type="ChEBI" id="CHEBI:29108"/>
    </cofactor>
</comment>
<dbReference type="CDD" id="cd05808">
    <property type="entry name" value="CBM20_alpha_amylase"/>
    <property type="match status" value="1"/>
</dbReference>
<keyword evidence="10" id="KW-0624">Polysaccharide degradation</keyword>
<dbReference type="Pfam" id="PF00686">
    <property type="entry name" value="CBM_20"/>
    <property type="match status" value="1"/>
</dbReference>
<evidence type="ECO:0000256" key="3">
    <source>
        <dbReference type="ARBA" id="ARBA00008061"/>
    </source>
</evidence>
<evidence type="ECO:0000256" key="4">
    <source>
        <dbReference type="ARBA" id="ARBA00012595"/>
    </source>
</evidence>
<evidence type="ECO:0000256" key="6">
    <source>
        <dbReference type="ARBA" id="ARBA00022801"/>
    </source>
</evidence>
<dbReference type="InterPro" id="IPR002044">
    <property type="entry name" value="CBM20"/>
</dbReference>
<dbReference type="PROSITE" id="PS51166">
    <property type="entry name" value="CBM20"/>
    <property type="match status" value="1"/>
</dbReference>
<evidence type="ECO:0000256" key="12">
    <source>
        <dbReference type="RuleBase" id="RU361134"/>
    </source>
</evidence>
<dbReference type="InterPro" id="IPR013784">
    <property type="entry name" value="Carb-bd-like_fold"/>
</dbReference>
<dbReference type="EC" id="3.2.1.1" evidence="4 12"/>
<comment type="similarity">
    <text evidence="3 11">Belongs to the glycosyl hydrolase 13 family.</text>
</comment>
<dbReference type="Pfam" id="PF00128">
    <property type="entry name" value="Alpha-amylase"/>
    <property type="match status" value="1"/>
</dbReference>
<gene>
    <name evidence="15" type="ORF">FISHEDRAFT_48574</name>
</gene>
<dbReference type="SUPFAM" id="SSF49452">
    <property type="entry name" value="Starch-binding domain-like"/>
    <property type="match status" value="1"/>
</dbReference>
<evidence type="ECO:0000256" key="2">
    <source>
        <dbReference type="ARBA" id="ARBA00001913"/>
    </source>
</evidence>
<dbReference type="Gene3D" id="3.20.20.80">
    <property type="entry name" value="Glycosidases"/>
    <property type="match status" value="1"/>
</dbReference>
<feature type="chain" id="PRO_5002315960" description="Alpha-amylase" evidence="13">
    <location>
        <begin position="23"/>
        <end position="566"/>
    </location>
</feature>
<dbReference type="InterPro" id="IPR006046">
    <property type="entry name" value="Alpha_amylase"/>
</dbReference>
<keyword evidence="13" id="KW-0732">Signal</keyword>
<dbReference type="GO" id="GO:2001070">
    <property type="term" value="F:starch binding"/>
    <property type="evidence" value="ECO:0007669"/>
    <property type="project" value="InterPro"/>
</dbReference>
<dbReference type="SUPFAM" id="SSF51011">
    <property type="entry name" value="Glycosyl hydrolase domain"/>
    <property type="match status" value="1"/>
</dbReference>
<evidence type="ECO:0000256" key="13">
    <source>
        <dbReference type="SAM" id="SignalP"/>
    </source>
</evidence>
<evidence type="ECO:0000256" key="11">
    <source>
        <dbReference type="RuleBase" id="RU003615"/>
    </source>
</evidence>
<dbReference type="GO" id="GO:0046872">
    <property type="term" value="F:metal ion binding"/>
    <property type="evidence" value="ECO:0007669"/>
    <property type="project" value="UniProtKB-KW"/>
</dbReference>
<dbReference type="Gene3D" id="2.60.40.10">
    <property type="entry name" value="Immunoglobulins"/>
    <property type="match status" value="1"/>
</dbReference>
<dbReference type="SUPFAM" id="SSF51445">
    <property type="entry name" value="(Trans)glycosidases"/>
    <property type="match status" value="1"/>
</dbReference>
<dbReference type="FunFam" id="2.60.40.10:FF:000552">
    <property type="entry name" value="Related to glucoamylase"/>
    <property type="match status" value="1"/>
</dbReference>
<dbReference type="SMART" id="SM01065">
    <property type="entry name" value="CBM_2"/>
    <property type="match status" value="1"/>
</dbReference>
<feature type="signal peptide" evidence="13">
    <location>
        <begin position="1"/>
        <end position="22"/>
    </location>
</feature>
<accession>A0A0D7A480</accession>
<dbReference type="Gene3D" id="2.60.40.1180">
    <property type="entry name" value="Golgi alpha-mannosidase II"/>
    <property type="match status" value="1"/>
</dbReference>
<evidence type="ECO:0000256" key="9">
    <source>
        <dbReference type="ARBA" id="ARBA00023295"/>
    </source>
</evidence>
<dbReference type="InterPro" id="IPR017853">
    <property type="entry name" value="GH"/>
</dbReference>
<evidence type="ECO:0000259" key="14">
    <source>
        <dbReference type="PROSITE" id="PS51166"/>
    </source>
</evidence>
<dbReference type="GO" id="GO:0004556">
    <property type="term" value="F:alpha-amylase activity"/>
    <property type="evidence" value="ECO:0007669"/>
    <property type="project" value="UniProtKB-UniRule"/>
</dbReference>
<evidence type="ECO:0000256" key="7">
    <source>
        <dbReference type="ARBA" id="ARBA00022837"/>
    </source>
</evidence>
<comment type="catalytic activity">
    <reaction evidence="1 12">
        <text>Endohydrolysis of (1-&gt;4)-alpha-D-glucosidic linkages in polysaccharides containing three or more (1-&gt;4)-alpha-linked D-glucose units.</text>
        <dbReference type="EC" id="3.2.1.1"/>
    </reaction>
</comment>
<dbReference type="InterPro" id="IPR013783">
    <property type="entry name" value="Ig-like_fold"/>
</dbReference>
<dbReference type="Pfam" id="PF02806">
    <property type="entry name" value="Alpha-amylase_C"/>
    <property type="match status" value="1"/>
</dbReference>
<dbReference type="OrthoDB" id="550577at2759"/>
<dbReference type="GO" id="GO:0000272">
    <property type="term" value="P:polysaccharide catabolic process"/>
    <property type="evidence" value="ECO:0007669"/>
    <property type="project" value="UniProtKB-KW"/>
</dbReference>
<dbReference type="InterPro" id="IPR013780">
    <property type="entry name" value="Glyco_hydro_b"/>
</dbReference>
<keyword evidence="9 12" id="KW-0326">Glycosidase</keyword>
<evidence type="ECO:0000256" key="8">
    <source>
        <dbReference type="ARBA" id="ARBA00023277"/>
    </source>
</evidence>
<evidence type="ECO:0000256" key="10">
    <source>
        <dbReference type="ARBA" id="ARBA00023326"/>
    </source>
</evidence>
<reference evidence="15 16" key="1">
    <citation type="journal article" date="2015" name="Fungal Genet. Biol.">
        <title>Evolution of novel wood decay mechanisms in Agaricales revealed by the genome sequences of Fistulina hepatica and Cylindrobasidium torrendii.</title>
        <authorList>
            <person name="Floudas D."/>
            <person name="Held B.W."/>
            <person name="Riley R."/>
            <person name="Nagy L.G."/>
            <person name="Koehler G."/>
            <person name="Ransdell A.S."/>
            <person name="Younus H."/>
            <person name="Chow J."/>
            <person name="Chiniquy J."/>
            <person name="Lipzen A."/>
            <person name="Tritt A."/>
            <person name="Sun H."/>
            <person name="Haridas S."/>
            <person name="LaButti K."/>
            <person name="Ohm R.A."/>
            <person name="Kues U."/>
            <person name="Blanchette R.A."/>
            <person name="Grigoriev I.V."/>
            <person name="Minto R.E."/>
            <person name="Hibbett D.S."/>
        </authorList>
    </citation>
    <scope>NUCLEOTIDE SEQUENCE [LARGE SCALE GENOMIC DNA]</scope>
    <source>
        <strain evidence="15 16">ATCC 64428</strain>
    </source>
</reference>
<dbReference type="PRINTS" id="PR00110">
    <property type="entry name" value="ALPHAAMYLASE"/>
</dbReference>
<keyword evidence="16" id="KW-1185">Reference proteome</keyword>
<evidence type="ECO:0000313" key="16">
    <source>
        <dbReference type="Proteomes" id="UP000054144"/>
    </source>
</evidence>